<dbReference type="Pfam" id="PF13091">
    <property type="entry name" value="PLDc_2"/>
    <property type="match status" value="1"/>
</dbReference>
<organism evidence="11 12">
    <name type="scientific">Absidia repens</name>
    <dbReference type="NCBI Taxonomy" id="90262"/>
    <lineage>
        <taxon>Eukaryota</taxon>
        <taxon>Fungi</taxon>
        <taxon>Fungi incertae sedis</taxon>
        <taxon>Mucoromycota</taxon>
        <taxon>Mucoromycotina</taxon>
        <taxon>Mucoromycetes</taxon>
        <taxon>Mucorales</taxon>
        <taxon>Cunninghamellaceae</taxon>
        <taxon>Absidia</taxon>
    </lineage>
</organism>
<dbReference type="STRING" id="90262.A0A1X2IDY9"/>
<dbReference type="PROSITE" id="PS50195">
    <property type="entry name" value="PX"/>
    <property type="match status" value="1"/>
</dbReference>
<keyword evidence="12" id="KW-1185">Reference proteome</keyword>
<dbReference type="Pfam" id="PF00787">
    <property type="entry name" value="PX"/>
    <property type="match status" value="1"/>
</dbReference>
<dbReference type="GO" id="GO:0009395">
    <property type="term" value="P:phospholipid catabolic process"/>
    <property type="evidence" value="ECO:0007669"/>
    <property type="project" value="TreeGrafter"/>
</dbReference>
<dbReference type="CDD" id="cd09138">
    <property type="entry name" value="PLDc_vPLD1_2_yPLD_like_1"/>
    <property type="match status" value="1"/>
</dbReference>
<evidence type="ECO:0000256" key="8">
    <source>
        <dbReference type="SAM" id="MobiDB-lite"/>
    </source>
</evidence>
<feature type="region of interest" description="Disordered" evidence="8">
    <location>
        <begin position="1208"/>
        <end position="1266"/>
    </location>
</feature>
<keyword evidence="3" id="KW-0677">Repeat</keyword>
<dbReference type="GO" id="GO:0006654">
    <property type="term" value="P:phosphatidic acid biosynthetic process"/>
    <property type="evidence" value="ECO:0007669"/>
    <property type="project" value="InterPro"/>
</dbReference>
<dbReference type="EC" id="3.1.4.4" evidence="7"/>
<dbReference type="PIRSF" id="PIRSF009376">
    <property type="entry name" value="Phospholipase_D_euk"/>
    <property type="match status" value="1"/>
</dbReference>
<dbReference type="InterPro" id="IPR036871">
    <property type="entry name" value="PX_dom_sf"/>
</dbReference>
<evidence type="ECO:0000256" key="7">
    <source>
        <dbReference type="PIRNR" id="PIRNR009376"/>
    </source>
</evidence>
<dbReference type="EMBL" id="MCGE01000014">
    <property type="protein sequence ID" value="ORZ14730.1"/>
    <property type="molecule type" value="Genomic_DNA"/>
</dbReference>
<dbReference type="InterPro" id="IPR016555">
    <property type="entry name" value="PLipase_D_euk"/>
</dbReference>
<dbReference type="GO" id="GO:0004630">
    <property type="term" value="F:phospholipase D activity"/>
    <property type="evidence" value="ECO:0007669"/>
    <property type="project" value="UniProtKB-UniRule"/>
</dbReference>
<comment type="caution">
    <text evidence="11">The sequence shown here is derived from an EMBL/GenBank/DDBJ whole genome shotgun (WGS) entry which is preliminary data.</text>
</comment>
<evidence type="ECO:0000313" key="12">
    <source>
        <dbReference type="Proteomes" id="UP000193560"/>
    </source>
</evidence>
<dbReference type="CDD" id="cd01254">
    <property type="entry name" value="PH_PLD"/>
    <property type="match status" value="1"/>
</dbReference>
<gene>
    <name evidence="11" type="ORF">BCR42DRAFT_417551</name>
</gene>
<feature type="region of interest" description="Disordered" evidence="8">
    <location>
        <begin position="1"/>
        <end position="68"/>
    </location>
</feature>
<evidence type="ECO:0000313" key="11">
    <source>
        <dbReference type="EMBL" id="ORZ14730.1"/>
    </source>
</evidence>
<feature type="compositionally biased region" description="Polar residues" evidence="8">
    <location>
        <begin position="169"/>
        <end position="185"/>
    </location>
</feature>
<dbReference type="InterPro" id="IPR001736">
    <property type="entry name" value="PLipase_D/transphosphatidylase"/>
</dbReference>
<proteinExistence type="inferred from homology"/>
<feature type="region of interest" description="Disordered" evidence="8">
    <location>
        <begin position="82"/>
        <end position="133"/>
    </location>
</feature>
<dbReference type="PANTHER" id="PTHR18896">
    <property type="entry name" value="PHOSPHOLIPASE D"/>
    <property type="match status" value="1"/>
</dbReference>
<dbReference type="Pfam" id="PF00614">
    <property type="entry name" value="PLDc"/>
    <property type="match status" value="1"/>
</dbReference>
<dbReference type="SUPFAM" id="SSF64268">
    <property type="entry name" value="PX domain"/>
    <property type="match status" value="1"/>
</dbReference>
<feature type="compositionally biased region" description="Low complexity" evidence="8">
    <location>
        <begin position="1052"/>
        <end position="1076"/>
    </location>
</feature>
<feature type="compositionally biased region" description="Polar residues" evidence="8">
    <location>
        <begin position="19"/>
        <end position="59"/>
    </location>
</feature>
<name>A0A1X2IDY9_9FUNG</name>
<feature type="domain" description="PLD phosphodiesterase" evidence="9">
    <location>
        <begin position="1111"/>
        <end position="1138"/>
    </location>
</feature>
<feature type="region of interest" description="Disordered" evidence="8">
    <location>
        <begin position="148"/>
        <end position="275"/>
    </location>
</feature>
<feature type="domain" description="PX" evidence="10">
    <location>
        <begin position="345"/>
        <end position="482"/>
    </location>
</feature>
<feature type="compositionally biased region" description="Basic and acidic residues" evidence="8">
    <location>
        <begin position="1227"/>
        <end position="1243"/>
    </location>
</feature>
<reference evidence="11 12" key="1">
    <citation type="submission" date="2016-07" db="EMBL/GenBank/DDBJ databases">
        <title>Pervasive Adenine N6-methylation of Active Genes in Fungi.</title>
        <authorList>
            <consortium name="DOE Joint Genome Institute"/>
            <person name="Mondo S.J."/>
            <person name="Dannebaum R.O."/>
            <person name="Kuo R.C."/>
            <person name="Labutti K."/>
            <person name="Haridas S."/>
            <person name="Kuo A."/>
            <person name="Salamov A."/>
            <person name="Ahrendt S.R."/>
            <person name="Lipzen A."/>
            <person name="Sullivan W."/>
            <person name="Andreopoulos W.B."/>
            <person name="Clum A."/>
            <person name="Lindquist E."/>
            <person name="Daum C."/>
            <person name="Ramamoorthy G.K."/>
            <person name="Gryganskyi A."/>
            <person name="Culley D."/>
            <person name="Magnuson J.K."/>
            <person name="James T.Y."/>
            <person name="O'Malley M.A."/>
            <person name="Stajich J.E."/>
            <person name="Spatafora J.W."/>
            <person name="Visel A."/>
            <person name="Grigoriev I.V."/>
        </authorList>
    </citation>
    <scope>NUCLEOTIDE SEQUENCE [LARGE SCALE GENOMIC DNA]</scope>
    <source>
        <strain evidence="11 12">NRRL 1336</strain>
    </source>
</reference>
<dbReference type="Gene3D" id="3.30.870.10">
    <property type="entry name" value="Endonuclease Chain A"/>
    <property type="match status" value="2"/>
</dbReference>
<keyword evidence="6" id="KW-0443">Lipid metabolism</keyword>
<dbReference type="PANTHER" id="PTHR18896:SF76">
    <property type="entry name" value="PHOSPHOLIPASE"/>
    <property type="match status" value="1"/>
</dbReference>
<accession>A0A1X2IDY9</accession>
<feature type="compositionally biased region" description="Polar residues" evidence="8">
    <location>
        <begin position="1251"/>
        <end position="1266"/>
    </location>
</feature>
<evidence type="ECO:0000259" key="10">
    <source>
        <dbReference type="PROSITE" id="PS50195"/>
    </source>
</evidence>
<dbReference type="GO" id="GO:0035091">
    <property type="term" value="F:phosphatidylinositol binding"/>
    <property type="evidence" value="ECO:0007669"/>
    <property type="project" value="InterPro"/>
</dbReference>
<evidence type="ECO:0000256" key="5">
    <source>
        <dbReference type="ARBA" id="ARBA00022963"/>
    </source>
</evidence>
<dbReference type="Proteomes" id="UP000193560">
    <property type="component" value="Unassembled WGS sequence"/>
</dbReference>
<feature type="domain" description="PLD phosphodiesterase" evidence="9">
    <location>
        <begin position="726"/>
        <end position="753"/>
    </location>
</feature>
<feature type="compositionally biased region" description="Basic residues" evidence="8">
    <location>
        <begin position="243"/>
        <end position="252"/>
    </location>
</feature>
<sequence length="1382" mass="157483">MSHPLSEAAGYFAKKNEQTNRSTTSLGLVVSQQSPALSLEDQSSPNSPESRTIRRTSPSRLEDDSNFDPKAQWQRIMNKITSHGADDTNSQRTRFQQPTLQHKGRRTGNSSNLDNLDENINHGENDDEGNSDNEHHIELSFMEPRFGRPRYQQHDDDATLPTPKELEAESNNDSHITSNTVTANNGGARKDQSNYFAHPFSPDEMSPLSPSELSIPAPTYPGLSGPSNTTQATPGSQFDYHHNQHHYFHQHHHPQENGENISTSDSETDDHGNNNLFDGRARLHWGKTLDKIRLIANLQKPHMSQQNADTDASTSLVPFCSALFDPPFVALSKDIHGRRPPPIILQFLHLDITDSVLDTQGINQWVFRIELQYGDVKWVIRRTIADFVSLHYTLKIKANLLDNVAAPPNFPNQLHSWINSAKETLRRDDTGHRENDGGKERKEIALQRRRELTKYLRQLLTRAHIMVSYDICEFLEISAISIVQDMGWKGKEGYLENRVNFVTPRFCHIFRPHLWQKEWVILRDSFIAFCSDIGSTSPTDVLVLDKSFRISNNRPGILGRYHHHIILSNNFRRVEIKGNKRQVDEWVEGIAKVQEESPWVKNHRFGSFAPIRYDSKVKWFVDAEDHYNAVAEAILSARTDIYICDWWLSPELYLRRPPEKNEEFRIDRLLQRKAREGVMIYVVVYKEMSLALPINSAHTKLWLQNCHPNIIVQRHPDHRSIDNNVLFWSHHEKIVVVDNRLAFLGGLDLCYGRYDSHAHSLVDTPAEGIPHEIFPGQDYSNPRVKDFSNVVNFDQTLVDRKITPRMPWHDMTIGVVGPAARDVARHFVQRWNFLKASKGMHRSTVPFLMPKGEYVAARDESKFKGTCRTQILRSSAEWSSGIEREHSIYNAYMECISKAKHYVYIENQFFVSSTTYDKVLRNKIGQAIVERIKKAHAKGEKFKIFIMVPLIPAFEGDLASSDASAARTVMHFQYISISRGGNSILEKLKEAGIDATQYIGWYCLRNWAKNKPATNANKGGKDKRMDSGTALGQHSDSMATLDDKNSGHSEQPISSTPESVNSSSSPASSSSKKSPPIMATDAVVNDPLQNTAYLNAAENETEDDRKYYVSELIYIHDKLLIVDDRIVLVGSANINDRSQLGNRDSEIAMLIEDTDIVSSYMDGKKYNASKFALSLRLQLMKEHLGLLEFDDWYKLLADDDETVPPTMNGMTPEAEQTSTTPPIRTKSATEEEIRQYERTRPDQVLDDGSYKTMNSNNAPNGGQKSAQYNPAISDDKRALDPLSDQFYYNIWRQTANKNTLVYRDLFRCVPDDTVTTFTQHRQFLPSVPHGHVADPSLSEQDIRKKLSKVQGHLVEFPTDYLKDENMLGSYIRETVTPMVIFT</sequence>
<comment type="catalytic activity">
    <reaction evidence="1 7">
        <text>a 1,2-diacyl-sn-glycero-3-phosphocholine + H2O = a 1,2-diacyl-sn-glycero-3-phosphate + choline + H(+)</text>
        <dbReference type="Rhea" id="RHEA:14445"/>
        <dbReference type="ChEBI" id="CHEBI:15354"/>
        <dbReference type="ChEBI" id="CHEBI:15377"/>
        <dbReference type="ChEBI" id="CHEBI:15378"/>
        <dbReference type="ChEBI" id="CHEBI:57643"/>
        <dbReference type="ChEBI" id="CHEBI:58608"/>
        <dbReference type="EC" id="3.1.4.4"/>
    </reaction>
</comment>
<dbReference type="InterPro" id="IPR015679">
    <property type="entry name" value="PLipase_D_fam"/>
</dbReference>
<dbReference type="PROSITE" id="PS50035">
    <property type="entry name" value="PLD"/>
    <property type="match status" value="2"/>
</dbReference>
<feature type="compositionally biased region" description="Polar residues" evidence="8">
    <location>
        <begin position="225"/>
        <end position="236"/>
    </location>
</feature>
<dbReference type="InterPro" id="IPR025202">
    <property type="entry name" value="PLD-like_dom"/>
</dbReference>
<dbReference type="Gene3D" id="3.30.1520.10">
    <property type="entry name" value="Phox-like domain"/>
    <property type="match status" value="1"/>
</dbReference>
<dbReference type="OrthoDB" id="14911at2759"/>
<evidence type="ECO:0000256" key="6">
    <source>
        <dbReference type="ARBA" id="ARBA00023098"/>
    </source>
</evidence>
<feature type="compositionally biased region" description="Polar residues" evidence="8">
    <location>
        <begin position="87"/>
        <end position="100"/>
    </location>
</feature>
<evidence type="ECO:0000256" key="4">
    <source>
        <dbReference type="ARBA" id="ARBA00022801"/>
    </source>
</evidence>
<evidence type="ECO:0000256" key="1">
    <source>
        <dbReference type="ARBA" id="ARBA00000798"/>
    </source>
</evidence>
<evidence type="ECO:0000256" key="2">
    <source>
        <dbReference type="ARBA" id="ARBA00008664"/>
    </source>
</evidence>
<dbReference type="SMART" id="SM00155">
    <property type="entry name" value="PLDc"/>
    <property type="match status" value="2"/>
</dbReference>
<keyword evidence="4 7" id="KW-0378">Hydrolase</keyword>
<evidence type="ECO:0000259" key="9">
    <source>
        <dbReference type="PROSITE" id="PS50035"/>
    </source>
</evidence>
<feature type="region of interest" description="Disordered" evidence="8">
    <location>
        <begin position="1013"/>
        <end position="1078"/>
    </location>
</feature>
<protein>
    <recommendedName>
        <fullName evidence="7">Phospholipase</fullName>
        <ecNumber evidence="7">3.1.4.4</ecNumber>
    </recommendedName>
</protein>
<dbReference type="InterPro" id="IPR001683">
    <property type="entry name" value="PX_dom"/>
</dbReference>
<comment type="similarity">
    <text evidence="2 7">Belongs to the phospholipase D family.</text>
</comment>
<dbReference type="SUPFAM" id="SSF56024">
    <property type="entry name" value="Phospholipase D/nuclease"/>
    <property type="match status" value="2"/>
</dbReference>
<dbReference type="CDD" id="cd09141">
    <property type="entry name" value="PLDc_vPLD1_2_yPLD_like_2"/>
    <property type="match status" value="1"/>
</dbReference>
<dbReference type="GO" id="GO:0035556">
    <property type="term" value="P:intracellular signal transduction"/>
    <property type="evidence" value="ECO:0007669"/>
    <property type="project" value="InterPro"/>
</dbReference>
<evidence type="ECO:0000256" key="3">
    <source>
        <dbReference type="ARBA" id="ARBA00022737"/>
    </source>
</evidence>
<keyword evidence="5 7" id="KW-0442">Lipid degradation</keyword>